<keyword evidence="5" id="KW-1185">Reference proteome</keyword>
<feature type="domain" description="Peptidoglycan beta-N-acetylmuramidase NamZ C-terminal" evidence="3">
    <location>
        <begin position="275"/>
        <end position="430"/>
    </location>
</feature>
<protein>
    <submittedName>
        <fullName evidence="4">DUF1343 domain-containing protein</fullName>
    </submittedName>
</protein>
<accession>A0A7X1AXW5</accession>
<feature type="signal peptide" evidence="1">
    <location>
        <begin position="1"/>
        <end position="26"/>
    </location>
</feature>
<dbReference type="PANTHER" id="PTHR42915:SF1">
    <property type="entry name" value="PEPTIDOGLYCAN BETA-N-ACETYLMURAMIDASE NAMZ"/>
    <property type="match status" value="1"/>
</dbReference>
<evidence type="ECO:0000256" key="1">
    <source>
        <dbReference type="SAM" id="SignalP"/>
    </source>
</evidence>
<proteinExistence type="predicted"/>
<dbReference type="Gene3D" id="3.40.50.12170">
    <property type="entry name" value="Uncharacterised protein PF07075, DUF1343"/>
    <property type="match status" value="1"/>
</dbReference>
<keyword evidence="1" id="KW-0732">Signal</keyword>
<evidence type="ECO:0000313" key="4">
    <source>
        <dbReference type="EMBL" id="MBC2602018.1"/>
    </source>
</evidence>
<sequence>MNSVFTRLFSLLSLGLALGMPVAASAQSQSSAKPRTVRSIFLGIDTLNQRGFDLLEGKRIGLLTHPAGVNRQGESTIQVLNRASNVDLVALFGPEHGVYGNEKANVPVLDRIDPKTGLPVFSLYGKYRKPTPEMLSNIDAMVVDLQDLGVRSYTYISCMKLAMEACFENDVEFIVLDRPNPLGGLKVDGPMMETRWMSYVGDYRMPYVYGLTIGELARMLKEVPGWLEVPAKVRLEGDLKIVPMKGWKRSMLWPQTGLRWVPTSPAIPDLSAVLGYPMTGLGTQLGGFRHGYGTPFPFRLLTYPGMSPITLKAKLEQLKIPGLSYQLKRYQLPNRSMGMGVYVIVDDYNVLRPTQLSFEMMKLAAQWSGKNPFASATEAQMTLYNKHVGSTEWWNAISTQGGRVDLKYFLRKFELEADTFQEFSQRYWIYQ</sequence>
<dbReference type="InterPro" id="IPR008302">
    <property type="entry name" value="NamZ"/>
</dbReference>
<evidence type="ECO:0000259" key="3">
    <source>
        <dbReference type="Pfam" id="PF20732"/>
    </source>
</evidence>
<dbReference type="Pfam" id="PF20732">
    <property type="entry name" value="NamZ_C"/>
    <property type="match status" value="1"/>
</dbReference>
<organism evidence="4 5">
    <name type="scientific">Puniceicoccus vermicola</name>
    <dbReference type="NCBI Taxonomy" id="388746"/>
    <lineage>
        <taxon>Bacteria</taxon>
        <taxon>Pseudomonadati</taxon>
        <taxon>Verrucomicrobiota</taxon>
        <taxon>Opitutia</taxon>
        <taxon>Puniceicoccales</taxon>
        <taxon>Puniceicoccaceae</taxon>
        <taxon>Puniceicoccus</taxon>
    </lineage>
</organism>
<comment type="caution">
    <text evidence="4">The sequence shown here is derived from an EMBL/GenBank/DDBJ whole genome shotgun (WGS) entry which is preliminary data.</text>
</comment>
<dbReference type="Gene3D" id="3.90.1150.140">
    <property type="match status" value="1"/>
</dbReference>
<dbReference type="PIRSF" id="PIRSF016719">
    <property type="entry name" value="UCP016719"/>
    <property type="match status" value="1"/>
</dbReference>
<dbReference type="InterPro" id="IPR048503">
    <property type="entry name" value="NamZ_C"/>
</dbReference>
<dbReference type="EMBL" id="JACHVA010000081">
    <property type="protein sequence ID" value="MBC2602018.1"/>
    <property type="molecule type" value="Genomic_DNA"/>
</dbReference>
<feature type="domain" description="Peptidoglycan beta-N-acetylmuramidase NamZ N-terminal" evidence="2">
    <location>
        <begin position="60"/>
        <end position="270"/>
    </location>
</feature>
<dbReference type="RefSeq" id="WP_185692717.1">
    <property type="nucleotide sequence ID" value="NZ_JACHVA010000081.1"/>
</dbReference>
<dbReference type="Pfam" id="PF07075">
    <property type="entry name" value="NamZ_N"/>
    <property type="match status" value="1"/>
</dbReference>
<dbReference type="PANTHER" id="PTHR42915">
    <property type="entry name" value="HYPOTHETICAL 460 KDA PROTEIN IN FEUA-SIGW INTERGENIC REGION [PRECURSOR]"/>
    <property type="match status" value="1"/>
</dbReference>
<dbReference type="GO" id="GO:0033922">
    <property type="term" value="F:peptidoglycan beta-N-acetylmuramidase activity"/>
    <property type="evidence" value="ECO:0007669"/>
    <property type="project" value="InterPro"/>
</dbReference>
<name>A0A7X1AXW5_9BACT</name>
<evidence type="ECO:0000313" key="5">
    <source>
        <dbReference type="Proteomes" id="UP000525652"/>
    </source>
</evidence>
<feature type="chain" id="PRO_5031319169" evidence="1">
    <location>
        <begin position="27"/>
        <end position="431"/>
    </location>
</feature>
<dbReference type="InterPro" id="IPR048502">
    <property type="entry name" value="NamZ_N"/>
</dbReference>
<gene>
    <name evidence="4" type="ORF">H5P30_09545</name>
</gene>
<evidence type="ECO:0000259" key="2">
    <source>
        <dbReference type="Pfam" id="PF07075"/>
    </source>
</evidence>
<reference evidence="4 5" key="1">
    <citation type="submission" date="2020-07" db="EMBL/GenBank/DDBJ databases">
        <authorList>
            <person name="Feng X."/>
        </authorList>
    </citation>
    <scope>NUCLEOTIDE SEQUENCE [LARGE SCALE GENOMIC DNA]</scope>
    <source>
        <strain evidence="4 5">JCM14086</strain>
    </source>
</reference>
<dbReference type="Proteomes" id="UP000525652">
    <property type="component" value="Unassembled WGS sequence"/>
</dbReference>
<dbReference type="AlphaFoldDB" id="A0A7X1AXW5"/>